<dbReference type="EMBL" id="CAJVPZ010085041">
    <property type="protein sequence ID" value="CAG8811187.1"/>
    <property type="molecule type" value="Genomic_DNA"/>
</dbReference>
<keyword evidence="2" id="KW-1185">Reference proteome</keyword>
<feature type="non-terminal residue" evidence="1">
    <location>
        <position position="1"/>
    </location>
</feature>
<gene>
    <name evidence="1" type="ORF">RFULGI_LOCUS18771</name>
</gene>
<evidence type="ECO:0000313" key="1">
    <source>
        <dbReference type="EMBL" id="CAG8811187.1"/>
    </source>
</evidence>
<protein>
    <submittedName>
        <fullName evidence="1">16103_t:CDS:1</fullName>
    </submittedName>
</protein>
<dbReference type="AlphaFoldDB" id="A0A9N9P7B2"/>
<accession>A0A9N9P7B2</accession>
<comment type="caution">
    <text evidence="1">The sequence shown here is derived from an EMBL/GenBank/DDBJ whole genome shotgun (WGS) entry which is preliminary data.</text>
</comment>
<dbReference type="Proteomes" id="UP000789396">
    <property type="component" value="Unassembled WGS sequence"/>
</dbReference>
<proteinExistence type="predicted"/>
<reference evidence="1" key="1">
    <citation type="submission" date="2021-06" db="EMBL/GenBank/DDBJ databases">
        <authorList>
            <person name="Kallberg Y."/>
            <person name="Tangrot J."/>
            <person name="Rosling A."/>
        </authorList>
    </citation>
    <scope>NUCLEOTIDE SEQUENCE</scope>
    <source>
        <strain evidence="1">IN212</strain>
    </source>
</reference>
<feature type="non-terminal residue" evidence="1">
    <location>
        <position position="45"/>
    </location>
</feature>
<sequence>YLKKVLQEAKDDITKYRQQIYTRRKLTTKLKELEHQLPLGIPIGI</sequence>
<evidence type="ECO:0000313" key="2">
    <source>
        <dbReference type="Proteomes" id="UP000789396"/>
    </source>
</evidence>
<name>A0A9N9P7B2_9GLOM</name>
<organism evidence="1 2">
    <name type="scientific">Racocetra fulgida</name>
    <dbReference type="NCBI Taxonomy" id="60492"/>
    <lineage>
        <taxon>Eukaryota</taxon>
        <taxon>Fungi</taxon>
        <taxon>Fungi incertae sedis</taxon>
        <taxon>Mucoromycota</taxon>
        <taxon>Glomeromycotina</taxon>
        <taxon>Glomeromycetes</taxon>
        <taxon>Diversisporales</taxon>
        <taxon>Gigasporaceae</taxon>
        <taxon>Racocetra</taxon>
    </lineage>
</organism>